<dbReference type="KEGG" id="crw:CROST_037180"/>
<reference evidence="1 2" key="1">
    <citation type="submission" date="2022-04" db="EMBL/GenBank/DDBJ databases">
        <title>Genome sequence of C. roseum typestrain.</title>
        <authorList>
            <person name="Poehlein A."/>
            <person name="Schoch T."/>
            <person name="Duerre P."/>
            <person name="Daniel R."/>
        </authorList>
    </citation>
    <scope>NUCLEOTIDE SEQUENCE [LARGE SCALE GENOMIC DNA]</scope>
    <source>
        <strain evidence="1 2">DSM 7320</strain>
    </source>
</reference>
<dbReference type="InterPro" id="IPR009665">
    <property type="entry name" value="YyaC"/>
</dbReference>
<dbReference type="NCBIfam" id="TIGR02841">
    <property type="entry name" value="spore_YyaC"/>
    <property type="match status" value="1"/>
</dbReference>
<dbReference type="Pfam" id="PF06866">
    <property type="entry name" value="DUF1256"/>
    <property type="match status" value="1"/>
</dbReference>
<evidence type="ECO:0000313" key="2">
    <source>
        <dbReference type="Proteomes" id="UP000190951"/>
    </source>
</evidence>
<protein>
    <submittedName>
        <fullName evidence="1">Uncharacterized protein</fullName>
    </submittedName>
</protein>
<dbReference type="STRING" id="84029.CROST_45550"/>
<dbReference type="RefSeq" id="WP_077835777.1">
    <property type="nucleotide sequence ID" value="NZ_CP096983.1"/>
</dbReference>
<accession>A0A1S8KX76</accession>
<sequence>MNKIKTSYNTPMAYYKLSNFLKHYITDDTIVVCIGTDRCIGDCLGPLVGTMLKEKFFPLDVYGTISEPIHALNIDKKLYQIKNNHKNSTIIGIDACLGDTENIGEIQVRDYAIHPGKGVGKSLPDVGEVSIVGIVDSCESSELFTNRNIRLNLVFEMSKIIVQTIIHSYYLYQNLQDNTFPNNMPNFK</sequence>
<name>A0A1S8KX76_9CLOT</name>
<dbReference type="AlphaFoldDB" id="A0A1S8KX76"/>
<dbReference type="Proteomes" id="UP000190951">
    <property type="component" value="Chromosome"/>
</dbReference>
<proteinExistence type="predicted"/>
<evidence type="ECO:0000313" key="1">
    <source>
        <dbReference type="EMBL" id="URZ12968.1"/>
    </source>
</evidence>
<keyword evidence="2" id="KW-1185">Reference proteome</keyword>
<dbReference type="SUPFAM" id="SSF53163">
    <property type="entry name" value="HybD-like"/>
    <property type="match status" value="1"/>
</dbReference>
<dbReference type="InterPro" id="IPR023430">
    <property type="entry name" value="Pept_HybD-like_dom_sf"/>
</dbReference>
<dbReference type="EMBL" id="CP096983">
    <property type="protein sequence ID" value="URZ12968.1"/>
    <property type="molecule type" value="Genomic_DNA"/>
</dbReference>
<organism evidence="1 2">
    <name type="scientific">Clostridium felsineum</name>
    <dbReference type="NCBI Taxonomy" id="36839"/>
    <lineage>
        <taxon>Bacteria</taxon>
        <taxon>Bacillati</taxon>
        <taxon>Bacillota</taxon>
        <taxon>Clostridia</taxon>
        <taxon>Eubacteriales</taxon>
        <taxon>Clostridiaceae</taxon>
        <taxon>Clostridium</taxon>
    </lineage>
</organism>
<gene>
    <name evidence="1" type="ORF">CROST_037180</name>
</gene>